<dbReference type="OrthoDB" id="2985014at2759"/>
<feature type="transmembrane region" description="Helical" evidence="7">
    <location>
        <begin position="149"/>
        <end position="168"/>
    </location>
</feature>
<dbReference type="GO" id="GO:0006820">
    <property type="term" value="P:monoatomic anion transport"/>
    <property type="evidence" value="ECO:0007669"/>
    <property type="project" value="TreeGrafter"/>
</dbReference>
<keyword evidence="9" id="KW-1185">Reference proteome</keyword>
<accession>A0A6P8XNH5</accession>
<evidence type="ECO:0000256" key="3">
    <source>
        <dbReference type="ARBA" id="ARBA00022692"/>
    </source>
</evidence>
<feature type="transmembrane region" description="Helical" evidence="7">
    <location>
        <begin position="468"/>
        <end position="490"/>
    </location>
</feature>
<dbReference type="PANTHER" id="PTHR11662:SF399">
    <property type="entry name" value="FI19708P1-RELATED"/>
    <property type="match status" value="1"/>
</dbReference>
<protein>
    <submittedName>
        <fullName evidence="10">Sialin</fullName>
    </submittedName>
</protein>
<evidence type="ECO:0000256" key="4">
    <source>
        <dbReference type="ARBA" id="ARBA00022847"/>
    </source>
</evidence>
<dbReference type="PANTHER" id="PTHR11662">
    <property type="entry name" value="SOLUTE CARRIER FAMILY 17"/>
    <property type="match status" value="1"/>
</dbReference>
<feature type="transmembrane region" description="Helical" evidence="7">
    <location>
        <begin position="209"/>
        <end position="229"/>
    </location>
</feature>
<keyword evidence="2" id="KW-0813">Transport</keyword>
<organism evidence="9 10">
    <name type="scientific">Drosophila albomicans</name>
    <name type="common">Fruit fly</name>
    <dbReference type="NCBI Taxonomy" id="7291"/>
    <lineage>
        <taxon>Eukaryota</taxon>
        <taxon>Metazoa</taxon>
        <taxon>Ecdysozoa</taxon>
        <taxon>Arthropoda</taxon>
        <taxon>Hexapoda</taxon>
        <taxon>Insecta</taxon>
        <taxon>Pterygota</taxon>
        <taxon>Neoptera</taxon>
        <taxon>Endopterygota</taxon>
        <taxon>Diptera</taxon>
        <taxon>Brachycera</taxon>
        <taxon>Muscomorpha</taxon>
        <taxon>Ephydroidea</taxon>
        <taxon>Drosophilidae</taxon>
        <taxon>Drosophila</taxon>
    </lineage>
</organism>
<keyword evidence="6 7" id="KW-0472">Membrane</keyword>
<dbReference type="Gene3D" id="1.20.1250.20">
    <property type="entry name" value="MFS general substrate transporter like domains"/>
    <property type="match status" value="1"/>
</dbReference>
<evidence type="ECO:0000256" key="5">
    <source>
        <dbReference type="ARBA" id="ARBA00022989"/>
    </source>
</evidence>
<dbReference type="InterPro" id="IPR020846">
    <property type="entry name" value="MFS_dom"/>
</dbReference>
<keyword evidence="5 7" id="KW-1133">Transmembrane helix</keyword>
<feature type="transmembrane region" description="Helical" evidence="7">
    <location>
        <begin position="301"/>
        <end position="320"/>
    </location>
</feature>
<sequence length="521" mass="57909">MVRNSWNVPHLSSLKTGASQATSAATSDSSECGLWGSVRLTYTICAFLSNILQMALRNMLGLVILRMVKARPEDALLYSPEYQFNNLTAMSNCGNEVFEPSARLDVAQQTGDLEWTRNQELTFPGTFYYGYVIALPLAGHLADRFGGKLLFISSLALQALAFLLLPFIAPFSYIAAVITLVLAGIFGGCGAPPLYQLFVTWAHPTERTWMLSFAYSGMIVGSICIYPLANYLSDFGWKVPFFVLGGITLLYGIICNWFIYNSLDDHPRVTEAERTYLQPTCAQAPQHFSTPWRSLLTSAPVYAFVFTHVFHNYGFLLLSLNVPRFMSEAMQFNMKEIGFLASAPFLGSFFSKLLCVFSCSYFEGRFISQLGFLRRLLYATCCCATICLIAVIILASCKQKTLVLLMYFLVGLTTDLAFSGGYWPTLLYFAPSFAGLISGLANCMAHISGFATPHLVAALVHSGMKSEWNWVLLTYIFFNALAMIVFGLFSSSKLQEWDPRCQQDTKTSDISNSNRKPSNTC</sequence>
<feature type="transmembrane region" description="Helical" evidence="7">
    <location>
        <begin position="401"/>
        <end position="418"/>
    </location>
</feature>
<evidence type="ECO:0000256" key="2">
    <source>
        <dbReference type="ARBA" id="ARBA00022448"/>
    </source>
</evidence>
<dbReference type="Pfam" id="PF07690">
    <property type="entry name" value="MFS_1"/>
    <property type="match status" value="1"/>
</dbReference>
<keyword evidence="4" id="KW-0769">Symport</keyword>
<dbReference type="GeneID" id="117574752"/>
<feature type="transmembrane region" description="Helical" evidence="7">
    <location>
        <begin position="174"/>
        <end position="197"/>
    </location>
</feature>
<evidence type="ECO:0000256" key="1">
    <source>
        <dbReference type="ARBA" id="ARBA00004141"/>
    </source>
</evidence>
<dbReference type="Proteomes" id="UP000515160">
    <property type="component" value="Chromosome 2R"/>
</dbReference>
<feature type="transmembrane region" description="Helical" evidence="7">
    <location>
        <begin position="241"/>
        <end position="260"/>
    </location>
</feature>
<evidence type="ECO:0000256" key="7">
    <source>
        <dbReference type="SAM" id="Phobius"/>
    </source>
</evidence>
<evidence type="ECO:0000313" key="9">
    <source>
        <dbReference type="Proteomes" id="UP000515160"/>
    </source>
</evidence>
<name>A0A6P8XNH5_DROAB</name>
<feature type="transmembrane region" description="Helical" evidence="7">
    <location>
        <begin position="376"/>
        <end position="395"/>
    </location>
</feature>
<dbReference type="SUPFAM" id="SSF103473">
    <property type="entry name" value="MFS general substrate transporter"/>
    <property type="match status" value="1"/>
</dbReference>
<feature type="transmembrane region" description="Helical" evidence="7">
    <location>
        <begin position="425"/>
        <end position="448"/>
    </location>
</feature>
<dbReference type="InterPro" id="IPR050382">
    <property type="entry name" value="MFS_Na/Anion_cotransporter"/>
</dbReference>
<comment type="subcellular location">
    <subcellularLocation>
        <location evidence="1">Membrane</location>
        <topology evidence="1">Multi-pass membrane protein</topology>
    </subcellularLocation>
</comment>
<reference evidence="10" key="1">
    <citation type="submission" date="2025-08" db="UniProtKB">
        <authorList>
            <consortium name="RefSeq"/>
        </authorList>
    </citation>
    <scope>IDENTIFICATION</scope>
    <source>
        <strain evidence="10">15112-1751.03</strain>
        <tissue evidence="10">Whole Adult</tissue>
    </source>
</reference>
<dbReference type="InterPro" id="IPR011701">
    <property type="entry name" value="MFS"/>
</dbReference>
<dbReference type="FunFam" id="1.20.1250.20:FF:000003">
    <property type="entry name" value="Solute carrier family 17 member 3"/>
    <property type="match status" value="1"/>
</dbReference>
<evidence type="ECO:0000256" key="6">
    <source>
        <dbReference type="ARBA" id="ARBA00023136"/>
    </source>
</evidence>
<proteinExistence type="predicted"/>
<feature type="transmembrane region" description="Helical" evidence="7">
    <location>
        <begin position="340"/>
        <end position="364"/>
    </location>
</feature>
<dbReference type="PROSITE" id="PS50850">
    <property type="entry name" value="MFS"/>
    <property type="match status" value="1"/>
</dbReference>
<feature type="domain" description="Major facilitator superfamily (MFS) profile" evidence="8">
    <location>
        <begin position="50"/>
        <end position="494"/>
    </location>
</feature>
<gene>
    <name evidence="10" type="primary">LOC117574752</name>
</gene>
<dbReference type="GO" id="GO:0015293">
    <property type="term" value="F:symporter activity"/>
    <property type="evidence" value="ECO:0007669"/>
    <property type="project" value="UniProtKB-KW"/>
</dbReference>
<keyword evidence="3 7" id="KW-0812">Transmembrane</keyword>
<dbReference type="GO" id="GO:0016020">
    <property type="term" value="C:membrane"/>
    <property type="evidence" value="ECO:0007669"/>
    <property type="project" value="UniProtKB-SubCell"/>
</dbReference>
<evidence type="ECO:0000259" key="8">
    <source>
        <dbReference type="PROSITE" id="PS50850"/>
    </source>
</evidence>
<dbReference type="InterPro" id="IPR036259">
    <property type="entry name" value="MFS_trans_sf"/>
</dbReference>
<dbReference type="AlphaFoldDB" id="A0A6P8XNH5"/>
<dbReference type="RefSeq" id="XP_034114584.2">
    <property type="nucleotide sequence ID" value="XM_034258693.2"/>
</dbReference>
<evidence type="ECO:0000313" key="10">
    <source>
        <dbReference type="RefSeq" id="XP_034114584.2"/>
    </source>
</evidence>